<evidence type="ECO:0000313" key="2">
    <source>
        <dbReference type="EMBL" id="RUL65996.1"/>
    </source>
</evidence>
<feature type="transmembrane region" description="Helical" evidence="1">
    <location>
        <begin position="77"/>
        <end position="98"/>
    </location>
</feature>
<accession>A0A432LVF2</accession>
<dbReference type="RefSeq" id="WP_126672623.1">
    <property type="nucleotide sequence ID" value="NZ_RYZR01000003.1"/>
</dbReference>
<reference evidence="2 3" key="1">
    <citation type="submission" date="2018-12" db="EMBL/GenBank/DDBJ databases">
        <title>Dyella dinghuensis sp. nov. DHOA06 and Dyella choica sp. nov. 4M-K27, isolated from forest soil.</title>
        <authorList>
            <person name="Qiu L.-H."/>
            <person name="Gao Z.-H."/>
        </authorList>
    </citation>
    <scope>NUCLEOTIDE SEQUENCE [LARGE SCALE GENOMIC DNA]</scope>
    <source>
        <strain evidence="2 3">DHOA06</strain>
    </source>
</reference>
<keyword evidence="1" id="KW-1133">Transmembrane helix</keyword>
<feature type="transmembrane region" description="Helical" evidence="1">
    <location>
        <begin position="119"/>
        <end position="144"/>
    </location>
</feature>
<dbReference type="Pfam" id="PF10067">
    <property type="entry name" value="DUF2306"/>
    <property type="match status" value="1"/>
</dbReference>
<evidence type="ECO:0000256" key="1">
    <source>
        <dbReference type="SAM" id="Phobius"/>
    </source>
</evidence>
<dbReference type="EMBL" id="RYZR01000003">
    <property type="protein sequence ID" value="RUL65996.1"/>
    <property type="molecule type" value="Genomic_DNA"/>
</dbReference>
<organism evidence="2 3">
    <name type="scientific">Dyella dinghuensis</name>
    <dbReference type="NCBI Taxonomy" id="1920169"/>
    <lineage>
        <taxon>Bacteria</taxon>
        <taxon>Pseudomonadati</taxon>
        <taxon>Pseudomonadota</taxon>
        <taxon>Gammaproteobacteria</taxon>
        <taxon>Lysobacterales</taxon>
        <taxon>Rhodanobacteraceae</taxon>
        <taxon>Dyella</taxon>
    </lineage>
</organism>
<feature type="transmembrane region" description="Helical" evidence="1">
    <location>
        <begin position="31"/>
        <end position="57"/>
    </location>
</feature>
<protein>
    <submittedName>
        <fullName evidence="2">DUF2306 domain-containing protein</fullName>
    </submittedName>
</protein>
<dbReference type="OrthoDB" id="8759010at2"/>
<comment type="caution">
    <text evidence="2">The sequence shown here is derived from an EMBL/GenBank/DDBJ whole genome shotgun (WGS) entry which is preliminary data.</text>
</comment>
<feature type="transmembrane region" description="Helical" evidence="1">
    <location>
        <begin position="180"/>
        <end position="200"/>
    </location>
</feature>
<name>A0A432LVF2_9GAMM</name>
<dbReference type="InterPro" id="IPR018750">
    <property type="entry name" value="DUF2306_membrane"/>
</dbReference>
<gene>
    <name evidence="2" type="ORF">EKH79_04665</name>
</gene>
<feature type="transmembrane region" description="Helical" evidence="1">
    <location>
        <begin position="220"/>
        <end position="238"/>
    </location>
</feature>
<keyword evidence="1" id="KW-0472">Membrane</keyword>
<dbReference type="Proteomes" id="UP000267077">
    <property type="component" value="Unassembled WGS sequence"/>
</dbReference>
<proteinExistence type="predicted"/>
<feature type="transmembrane region" description="Helical" evidence="1">
    <location>
        <begin position="250"/>
        <end position="271"/>
    </location>
</feature>
<sequence>MEDANALTIEEAKQSSAKVTLPSRLFGFSSYVLAAVTWISCGLFGLYILIFYAGALVSGTASRWNGVLPGLYTASSTASTVGIGLHFAAGGVILALGFMQLLSAIRQHVPAVHRWLGRIYVTAAAVAGVGGLTFIAVTGTIGGLAMNIGFGLYGVLMVLCAVQTYWYARRRELETHRKWAIRLFALAIGSWLYRMEYGFWFLMTHKLGHTHDFHGPFDVVMAFFFYLPNLLVAEAYLRGRSERASAATKLLGAAIMGIAVCLLVVATYFFAMRYWWPAIVTGAAT</sequence>
<keyword evidence="1" id="KW-0812">Transmembrane</keyword>
<evidence type="ECO:0000313" key="3">
    <source>
        <dbReference type="Proteomes" id="UP000267077"/>
    </source>
</evidence>
<feature type="transmembrane region" description="Helical" evidence="1">
    <location>
        <begin position="150"/>
        <end position="168"/>
    </location>
</feature>
<keyword evidence="3" id="KW-1185">Reference proteome</keyword>
<dbReference type="AlphaFoldDB" id="A0A432LVF2"/>